<protein>
    <submittedName>
        <fullName evidence="1">Uncharacterized protein</fullName>
    </submittedName>
</protein>
<name>A0A721Y6Y3_SALER</name>
<dbReference type="AlphaFoldDB" id="A0A721Y6Y3"/>
<accession>A0A721Y6Y3</accession>
<organism evidence="1">
    <name type="scientific">Salmonella enterica</name>
    <name type="common">Salmonella choleraesuis</name>
    <dbReference type="NCBI Taxonomy" id="28901"/>
    <lineage>
        <taxon>Bacteria</taxon>
        <taxon>Pseudomonadati</taxon>
        <taxon>Pseudomonadota</taxon>
        <taxon>Gammaproteobacteria</taxon>
        <taxon>Enterobacterales</taxon>
        <taxon>Enterobacteriaceae</taxon>
        <taxon>Salmonella</taxon>
    </lineage>
</organism>
<evidence type="ECO:0000313" key="1">
    <source>
        <dbReference type="EMBL" id="HAD8720229.1"/>
    </source>
</evidence>
<gene>
    <name evidence="1" type="ORF">G1314_03640</name>
</gene>
<reference evidence="1" key="1">
    <citation type="journal article" date="2018" name="Genome Biol.">
        <title>SKESA: strategic k-mer extension for scrupulous assemblies.</title>
        <authorList>
            <person name="Souvorov A."/>
            <person name="Agarwala R."/>
            <person name="Lipman D.J."/>
        </authorList>
    </citation>
    <scope>NUCLEOTIDE SEQUENCE</scope>
    <source>
        <strain evidence="1">R17.5430</strain>
    </source>
</reference>
<proteinExistence type="predicted"/>
<dbReference type="EMBL" id="DAAQCO010000001">
    <property type="protein sequence ID" value="HAD8720229.1"/>
    <property type="molecule type" value="Genomic_DNA"/>
</dbReference>
<sequence>MKYNYTTDYNHPHYYSGNIFTSNRYGRYRILGKLLNHNRRGYYVIQFEETGWICPYISRHLLSLNPLLARCRRYSRGER</sequence>
<comment type="caution">
    <text evidence="1">The sequence shown here is derived from an EMBL/GenBank/DDBJ whole genome shotgun (WGS) entry which is preliminary data.</text>
</comment>
<reference evidence="1" key="2">
    <citation type="submission" date="2019-01" db="EMBL/GenBank/DDBJ databases">
        <authorList>
            <consortium name="NCBI Pathogen Detection Project"/>
        </authorList>
    </citation>
    <scope>NUCLEOTIDE SEQUENCE</scope>
    <source>
        <strain evidence="1">R17.5430</strain>
    </source>
</reference>